<feature type="transmembrane region" description="Helical" evidence="1">
    <location>
        <begin position="289"/>
        <end position="310"/>
    </location>
</feature>
<keyword evidence="1" id="KW-0812">Transmembrane</keyword>
<feature type="transmembrane region" description="Helical" evidence="1">
    <location>
        <begin position="139"/>
        <end position="160"/>
    </location>
</feature>
<comment type="caution">
    <text evidence="2">The sequence shown here is derived from an EMBL/GenBank/DDBJ whole genome shotgun (WGS) entry which is preliminary data.</text>
</comment>
<reference evidence="2 3" key="1">
    <citation type="submission" date="2015-11" db="EMBL/GenBank/DDBJ databases">
        <title>Genomic analysis of 38 Legionella species identifies large and diverse effector repertoires.</title>
        <authorList>
            <person name="Burstein D."/>
            <person name="Amaro F."/>
            <person name="Zusman T."/>
            <person name="Lifshitz Z."/>
            <person name="Cohen O."/>
            <person name="Gilbert J.A."/>
            <person name="Pupko T."/>
            <person name="Shuman H.A."/>
            <person name="Segal G."/>
        </authorList>
    </citation>
    <scope>NUCLEOTIDE SEQUENCE [LARGE SCALE GENOMIC DNA]</scope>
    <source>
        <strain evidence="2 3">ATCC 49655</strain>
    </source>
</reference>
<keyword evidence="1" id="KW-1133">Transmembrane helix</keyword>
<dbReference type="RefSeq" id="WP_018576200.1">
    <property type="nucleotide sequence ID" value="NZ_KB892383.1"/>
</dbReference>
<dbReference type="STRING" id="1122169.Lsha_2173"/>
<dbReference type="OrthoDB" id="5492344at2"/>
<organism evidence="2 3">
    <name type="scientific">Legionella shakespearei DSM 23087</name>
    <dbReference type="NCBI Taxonomy" id="1122169"/>
    <lineage>
        <taxon>Bacteria</taxon>
        <taxon>Pseudomonadati</taxon>
        <taxon>Pseudomonadota</taxon>
        <taxon>Gammaproteobacteria</taxon>
        <taxon>Legionellales</taxon>
        <taxon>Legionellaceae</taxon>
        <taxon>Legionella</taxon>
    </lineage>
</organism>
<evidence type="ECO:0000313" key="3">
    <source>
        <dbReference type="Proteomes" id="UP000054600"/>
    </source>
</evidence>
<dbReference type="PATRIC" id="fig|1122169.6.peg.2494"/>
<keyword evidence="1" id="KW-0472">Membrane</keyword>
<dbReference type="EMBL" id="LNYW01000059">
    <property type="protein sequence ID" value="KTD57895.1"/>
    <property type="molecule type" value="Genomic_DNA"/>
</dbReference>
<accession>A0A0W0YM36</accession>
<protein>
    <submittedName>
        <fullName evidence="2">LphB</fullName>
    </submittedName>
</protein>
<dbReference type="AlphaFoldDB" id="A0A0W0YM36"/>
<sequence>MKSRFQWYDSIFIALFCYLLVLQIQAIWPFTVDDMYISLRYARNWAAGDGLLWNIDAPPVEGYSNFSFVVLAALSLILKADPVFVLKAAGFVGLIATCIFVYLISRFWFFRTESLLPCLVLLLYKGQIIWSVSGLETTVYQALLCASVYFIFRGLGYTLYSGSVDVLIRKPRSIYLICSGVFLAFAGMTRPEAPALMILFFLLICWDKPQQGRKEHWQGILYFCLSLGLIYLPYFLWRWHYYGFLFPNSIYCKGFTKTLTSLDGHYLKFIWPFALLAVPACIKNQDKRHYFLWLPSLVYLLLLVDADPVVAFNNRLFLPAFVLLLPLALQGLSQILLVFFKNKDAFYTVSLFATTCILAVGFMPWMTLSQYRYFSENPIKGEVLRLQVGKWLKENASAGDTVVLGDSGLIPYLSQLNFTDSYCLNNLAMAHYTASQRYEQFCHQILLEKPGIIILTSLTEQGEIIYAPSDACLKILLNNHKDYKLDKIFSTDSVLSTYKYELFKKF</sequence>
<dbReference type="eggNOG" id="COG1807">
    <property type="taxonomic scope" value="Bacteria"/>
</dbReference>
<feature type="transmembrane region" description="Helical" evidence="1">
    <location>
        <begin position="220"/>
        <end position="237"/>
    </location>
</feature>
<feature type="transmembrane region" description="Helical" evidence="1">
    <location>
        <begin position="115"/>
        <end position="133"/>
    </location>
</feature>
<evidence type="ECO:0000256" key="1">
    <source>
        <dbReference type="SAM" id="Phobius"/>
    </source>
</evidence>
<feature type="transmembrane region" description="Helical" evidence="1">
    <location>
        <begin position="316"/>
        <end position="339"/>
    </location>
</feature>
<feature type="transmembrane region" description="Helical" evidence="1">
    <location>
        <begin position="346"/>
        <end position="366"/>
    </location>
</feature>
<gene>
    <name evidence="2" type="ORF">Lsha_2173</name>
</gene>
<name>A0A0W0YM36_9GAMM</name>
<dbReference type="Proteomes" id="UP000054600">
    <property type="component" value="Unassembled WGS sequence"/>
</dbReference>
<feature type="transmembrane region" description="Helical" evidence="1">
    <location>
        <begin position="84"/>
        <end position="103"/>
    </location>
</feature>
<evidence type="ECO:0000313" key="2">
    <source>
        <dbReference type="EMBL" id="KTD57895.1"/>
    </source>
</evidence>
<feature type="transmembrane region" description="Helical" evidence="1">
    <location>
        <begin position="193"/>
        <end position="208"/>
    </location>
</feature>
<keyword evidence="3" id="KW-1185">Reference proteome</keyword>
<proteinExistence type="predicted"/>